<dbReference type="EMBL" id="FNHG01000012">
    <property type="protein sequence ID" value="SDM47927.1"/>
    <property type="molecule type" value="Genomic_DNA"/>
</dbReference>
<dbReference type="GO" id="GO:0008725">
    <property type="term" value="F:DNA-3-methyladenine glycosylase activity"/>
    <property type="evidence" value="ECO:0007669"/>
    <property type="project" value="InterPro"/>
</dbReference>
<dbReference type="Proteomes" id="UP000199759">
    <property type="component" value="Unassembled WGS sequence"/>
</dbReference>
<sequence>MRSFDEIFAIAADRKGGPDALEALLSKPLPAEELASIPDDRWLSMMAKCLFQAGFHWKVIEAKWPGFEAAFEGFDPPRVAFYGDEEIDRLLSDTGIVRNGAKIMAVIENARFLADLAAEHGSAAKFIADWPADDFIGLMDVLAKRGSRLGGATGQRALRWMGKESFILSQDVSARLIAEGVVAKAPTSKRDLAAVQAAFNRWKDQSGRSLTEISRVLSMSVGP</sequence>
<accession>A0A1G9TJM1</accession>
<reference evidence="1 2" key="1">
    <citation type="submission" date="2016-10" db="EMBL/GenBank/DDBJ databases">
        <authorList>
            <person name="de Groot N.N."/>
        </authorList>
    </citation>
    <scope>NUCLEOTIDE SEQUENCE [LARGE SCALE GENOMIC DNA]</scope>
    <source>
        <strain evidence="1 2">DSM 16077</strain>
    </source>
</reference>
<name>A0A1G9TJM1_9PROT</name>
<dbReference type="SUPFAM" id="SSF48150">
    <property type="entry name" value="DNA-glycosylase"/>
    <property type="match status" value="1"/>
</dbReference>
<dbReference type="RefSeq" id="WP_091770407.1">
    <property type="nucleotide sequence ID" value="NZ_FNHG01000012.1"/>
</dbReference>
<dbReference type="Pfam" id="PF03352">
    <property type="entry name" value="Adenine_glyco"/>
    <property type="match status" value="1"/>
</dbReference>
<dbReference type="GO" id="GO:0006284">
    <property type="term" value="P:base-excision repair"/>
    <property type="evidence" value="ECO:0007669"/>
    <property type="project" value="InterPro"/>
</dbReference>
<dbReference type="InterPro" id="IPR011257">
    <property type="entry name" value="DNA_glycosylase"/>
</dbReference>
<dbReference type="Gene3D" id="1.10.340.30">
    <property type="entry name" value="Hypothetical protein, domain 2"/>
    <property type="match status" value="1"/>
</dbReference>
<dbReference type="OrthoDB" id="9795156at2"/>
<proteinExistence type="predicted"/>
<dbReference type="AlphaFoldDB" id="A0A1G9TJM1"/>
<gene>
    <name evidence="1" type="ORF">SAMN04488568_11230</name>
</gene>
<dbReference type="STRING" id="144026.SAMN04488568_11230"/>
<keyword evidence="2" id="KW-1185">Reference proteome</keyword>
<evidence type="ECO:0000313" key="1">
    <source>
        <dbReference type="EMBL" id="SDM47927.1"/>
    </source>
</evidence>
<dbReference type="PANTHER" id="PTHR30037:SF3">
    <property type="entry name" value="BLR0857 PROTEIN"/>
    <property type="match status" value="1"/>
</dbReference>
<protein>
    <submittedName>
        <fullName evidence="1">3-methyladenine DNA glycosylase Tag</fullName>
    </submittedName>
</protein>
<dbReference type="PANTHER" id="PTHR30037">
    <property type="entry name" value="DNA-3-METHYLADENINE GLYCOSYLASE 1"/>
    <property type="match status" value="1"/>
</dbReference>
<organism evidence="1 2">
    <name type="scientific">Maricaulis salignorans</name>
    <dbReference type="NCBI Taxonomy" id="144026"/>
    <lineage>
        <taxon>Bacteria</taxon>
        <taxon>Pseudomonadati</taxon>
        <taxon>Pseudomonadota</taxon>
        <taxon>Alphaproteobacteria</taxon>
        <taxon>Maricaulales</taxon>
        <taxon>Maricaulaceae</taxon>
        <taxon>Maricaulis</taxon>
    </lineage>
</organism>
<dbReference type="InterPro" id="IPR005019">
    <property type="entry name" value="Adenine_glyco"/>
</dbReference>
<dbReference type="InterPro" id="IPR052891">
    <property type="entry name" value="DNA-3mA_glycosylase"/>
</dbReference>
<evidence type="ECO:0000313" key="2">
    <source>
        <dbReference type="Proteomes" id="UP000199759"/>
    </source>
</evidence>